<dbReference type="AlphaFoldDB" id="A0A936TGU4"/>
<protein>
    <submittedName>
        <fullName evidence="2">Uncharacterized protein</fullName>
    </submittedName>
</protein>
<evidence type="ECO:0000313" key="3">
    <source>
        <dbReference type="Proteomes" id="UP000727993"/>
    </source>
</evidence>
<keyword evidence="1" id="KW-1133">Transmembrane helix</keyword>
<proteinExistence type="predicted"/>
<reference evidence="2 3" key="1">
    <citation type="submission" date="2020-10" db="EMBL/GenBank/DDBJ databases">
        <title>Connecting structure to function with the recovery of over 1000 high-quality activated sludge metagenome-assembled genomes encoding full-length rRNA genes using long-read sequencing.</title>
        <authorList>
            <person name="Singleton C.M."/>
            <person name="Petriglieri F."/>
            <person name="Kristensen J.M."/>
            <person name="Kirkegaard R.H."/>
            <person name="Michaelsen T.Y."/>
            <person name="Andersen M.H."/>
            <person name="Karst S.M."/>
            <person name="Dueholm M.S."/>
            <person name="Nielsen P.H."/>
            <person name="Albertsen M."/>
        </authorList>
    </citation>
    <scope>NUCLEOTIDE SEQUENCE [LARGE SCALE GENOMIC DNA]</scope>
    <source>
        <strain evidence="2">Lyne_18-Q3-R50-59_MAXAC.006</strain>
    </source>
</reference>
<evidence type="ECO:0000256" key="1">
    <source>
        <dbReference type="SAM" id="Phobius"/>
    </source>
</evidence>
<comment type="caution">
    <text evidence="2">The sequence shown here is derived from an EMBL/GenBank/DDBJ whole genome shotgun (WGS) entry which is preliminary data.</text>
</comment>
<organism evidence="2 3">
    <name type="scientific">Candidatus Neomicrothrix subdominans</name>
    <dbReference type="NCBI Taxonomy" id="2954438"/>
    <lineage>
        <taxon>Bacteria</taxon>
        <taxon>Bacillati</taxon>
        <taxon>Actinomycetota</taxon>
        <taxon>Acidimicrobiia</taxon>
        <taxon>Acidimicrobiales</taxon>
        <taxon>Microthrixaceae</taxon>
        <taxon>Candidatus Neomicrothrix</taxon>
    </lineage>
</organism>
<keyword evidence="1" id="KW-0812">Transmembrane</keyword>
<accession>A0A936TGU4</accession>
<dbReference type="EMBL" id="JADJZA010000008">
    <property type="protein sequence ID" value="MBK9298095.1"/>
    <property type="molecule type" value="Genomic_DNA"/>
</dbReference>
<evidence type="ECO:0000313" key="2">
    <source>
        <dbReference type="EMBL" id="MBK9298095.1"/>
    </source>
</evidence>
<feature type="transmembrane region" description="Helical" evidence="1">
    <location>
        <begin position="7"/>
        <end position="25"/>
    </location>
</feature>
<dbReference type="Proteomes" id="UP000727993">
    <property type="component" value="Unassembled WGS sequence"/>
</dbReference>
<feature type="transmembrane region" description="Helical" evidence="1">
    <location>
        <begin position="31"/>
        <end position="51"/>
    </location>
</feature>
<keyword evidence="1" id="KW-0472">Membrane</keyword>
<name>A0A936TGU4_9ACTN</name>
<gene>
    <name evidence="2" type="ORF">IPN02_14930</name>
</gene>
<sequence>MAAVPSAVIPVPLSIATLTVLIAGIPATESTVVFAAAIVALVCSQAIAPILEKSKPKPTAA</sequence>